<dbReference type="InterPro" id="IPR050383">
    <property type="entry name" value="GlyoxalaseI/FosfomycinResist"/>
</dbReference>
<keyword evidence="4" id="KW-1185">Reference proteome</keyword>
<dbReference type="GeneID" id="27705708"/>
<dbReference type="PANTHER" id="PTHR21366:SF14">
    <property type="entry name" value="GLYOXALASE DOMAIN-CONTAINING PROTEIN 5"/>
    <property type="match status" value="1"/>
</dbReference>
<dbReference type="EMBL" id="KN847015">
    <property type="protein sequence ID" value="KIW86596.1"/>
    <property type="molecule type" value="Genomic_DNA"/>
</dbReference>
<reference evidence="3" key="1">
    <citation type="submission" date="2015-01" db="EMBL/GenBank/DDBJ databases">
        <title>The Genome Sequence of Cladophialophora bantiana CBS 173.52.</title>
        <authorList>
            <consortium name="The Broad Institute Genomics Platform"/>
            <person name="Cuomo C."/>
            <person name="de Hoog S."/>
            <person name="Gorbushina A."/>
            <person name="Stielow B."/>
            <person name="Teixiera M."/>
            <person name="Abouelleil A."/>
            <person name="Chapman S.B."/>
            <person name="Priest M."/>
            <person name="Young S.K."/>
            <person name="Wortman J."/>
            <person name="Nusbaum C."/>
            <person name="Birren B."/>
        </authorList>
    </citation>
    <scope>NUCLEOTIDE SEQUENCE [LARGE SCALE GENOMIC DNA]</scope>
    <source>
        <strain evidence="3">CBS 173.52</strain>
    </source>
</reference>
<dbReference type="AlphaFoldDB" id="A0A0D2E911"/>
<evidence type="ECO:0000259" key="2">
    <source>
        <dbReference type="PROSITE" id="PS51819"/>
    </source>
</evidence>
<dbReference type="InterPro" id="IPR037523">
    <property type="entry name" value="VOC_core"/>
</dbReference>
<dbReference type="Gene3D" id="3.10.180.10">
    <property type="entry name" value="2,3-Dihydroxybiphenyl 1,2-Dioxygenase, domain 1"/>
    <property type="match status" value="1"/>
</dbReference>
<dbReference type="OrthoDB" id="5371818at2759"/>
<dbReference type="VEuPathDB" id="FungiDB:Z519_12780"/>
<evidence type="ECO:0000313" key="4">
    <source>
        <dbReference type="Proteomes" id="UP000053789"/>
    </source>
</evidence>
<gene>
    <name evidence="3" type="ORF">Z519_12780</name>
</gene>
<dbReference type="SUPFAM" id="SSF54593">
    <property type="entry name" value="Glyoxalase/Bleomycin resistance protein/Dihydroxybiphenyl dioxygenase"/>
    <property type="match status" value="1"/>
</dbReference>
<dbReference type="InterPro" id="IPR029068">
    <property type="entry name" value="Glyas_Bleomycin-R_OHBP_Dase"/>
</dbReference>
<sequence>MAPSAIHEPATSNPAKALIHHSPRALAHVVLRTRPENYETMIRFYQNILGAKLVHKDPVLAFLRYDQEHHRIALISSPETQPKSKSSAGLDHIAFSYSTLTQLAQQYVYLKSMENPIKPLWSVNHGPTTSLYYRDPDGNKIELQVDNFDVPEDADAFMSGPLYDTNPMGTDFDADKWADDILSKALPDGSEGLSMQEIKEKKTRKEVGERHELPDGFF</sequence>
<dbReference type="InterPro" id="IPR004360">
    <property type="entry name" value="Glyas_Fos-R_dOase_dom"/>
</dbReference>
<evidence type="ECO:0000313" key="3">
    <source>
        <dbReference type="EMBL" id="KIW86596.1"/>
    </source>
</evidence>
<organism evidence="3 4">
    <name type="scientific">Cladophialophora bantiana (strain ATCC 10958 / CBS 173.52 / CDC B-1940 / NIH 8579)</name>
    <name type="common">Xylohypha bantiana</name>
    <dbReference type="NCBI Taxonomy" id="1442370"/>
    <lineage>
        <taxon>Eukaryota</taxon>
        <taxon>Fungi</taxon>
        <taxon>Dikarya</taxon>
        <taxon>Ascomycota</taxon>
        <taxon>Pezizomycotina</taxon>
        <taxon>Eurotiomycetes</taxon>
        <taxon>Chaetothyriomycetidae</taxon>
        <taxon>Chaetothyriales</taxon>
        <taxon>Herpotrichiellaceae</taxon>
        <taxon>Cladophialophora</taxon>
    </lineage>
</organism>
<feature type="domain" description="VOC" evidence="2">
    <location>
        <begin position="25"/>
        <end position="146"/>
    </location>
</feature>
<name>A0A0D2E911_CLAB1</name>
<dbReference type="Pfam" id="PF00903">
    <property type="entry name" value="Glyoxalase"/>
    <property type="match status" value="1"/>
</dbReference>
<accession>A0A0D2E911</accession>
<evidence type="ECO:0000256" key="1">
    <source>
        <dbReference type="ARBA" id="ARBA00010363"/>
    </source>
</evidence>
<dbReference type="HOGENOM" id="CLU_098384_0_0_1"/>
<proteinExistence type="inferred from homology"/>
<dbReference type="Proteomes" id="UP000053789">
    <property type="component" value="Unassembled WGS sequence"/>
</dbReference>
<protein>
    <recommendedName>
        <fullName evidence="2">VOC domain-containing protein</fullName>
    </recommendedName>
</protein>
<comment type="similarity">
    <text evidence="1">Belongs to the glyoxalase I family.</text>
</comment>
<dbReference type="PROSITE" id="PS51819">
    <property type="entry name" value="VOC"/>
    <property type="match status" value="1"/>
</dbReference>
<dbReference type="RefSeq" id="XP_016613265.1">
    <property type="nucleotide sequence ID" value="XM_016770485.1"/>
</dbReference>
<dbReference type="PANTHER" id="PTHR21366">
    <property type="entry name" value="GLYOXALASE FAMILY PROTEIN"/>
    <property type="match status" value="1"/>
</dbReference>